<reference evidence="1" key="2">
    <citation type="submission" date="2019-06" db="EMBL/GenBank/DDBJ databases">
        <title>Genomics analysis of Aphanomyces spp. identifies a new class of oomycete effector associated with host adaptation.</title>
        <authorList>
            <person name="Gaulin E."/>
        </authorList>
    </citation>
    <scope>NUCLEOTIDE SEQUENCE</scope>
    <source>
        <strain evidence="1">CBS 578.67</strain>
    </source>
</reference>
<evidence type="ECO:0000313" key="2">
    <source>
        <dbReference type="EMBL" id="VFT80026.1"/>
    </source>
</evidence>
<dbReference type="EMBL" id="VJMH01000401">
    <property type="protein sequence ID" value="KAF0716461.1"/>
    <property type="molecule type" value="Genomic_DNA"/>
</dbReference>
<evidence type="ECO:0000313" key="1">
    <source>
        <dbReference type="EMBL" id="KAF0716461.1"/>
    </source>
</evidence>
<organism evidence="2 3">
    <name type="scientific">Aphanomyces stellatus</name>
    <dbReference type="NCBI Taxonomy" id="120398"/>
    <lineage>
        <taxon>Eukaryota</taxon>
        <taxon>Sar</taxon>
        <taxon>Stramenopiles</taxon>
        <taxon>Oomycota</taxon>
        <taxon>Saprolegniomycetes</taxon>
        <taxon>Saprolegniales</taxon>
        <taxon>Verrucalvaceae</taxon>
        <taxon>Aphanomyces</taxon>
    </lineage>
</organism>
<accession>A0A485KCP8</accession>
<evidence type="ECO:0000313" key="3">
    <source>
        <dbReference type="Proteomes" id="UP000332933"/>
    </source>
</evidence>
<keyword evidence="3" id="KW-1185">Reference proteome</keyword>
<proteinExistence type="predicted"/>
<dbReference type="Proteomes" id="UP000332933">
    <property type="component" value="Unassembled WGS sequence"/>
</dbReference>
<name>A0A485KCP8_9STRA</name>
<reference evidence="2 3" key="1">
    <citation type="submission" date="2019-03" db="EMBL/GenBank/DDBJ databases">
        <authorList>
            <person name="Gaulin E."/>
            <person name="Dumas B."/>
        </authorList>
    </citation>
    <scope>NUCLEOTIDE SEQUENCE [LARGE SCALE GENOMIC DNA]</scope>
    <source>
        <strain evidence="2">CBS 568.67</strain>
    </source>
</reference>
<sequence>MQASREEGSIDLLSKALQTIFMSTPIVRSLAKEADVDAVNQNHIANFCQFGAPSPDLLLSKLLDLCVTNDLERLLLGTASLAIAWFVEPALDI</sequence>
<dbReference type="EMBL" id="CAADRA010000401">
    <property type="protein sequence ID" value="VFT80026.1"/>
    <property type="molecule type" value="Genomic_DNA"/>
</dbReference>
<protein>
    <submittedName>
        <fullName evidence="2">Aste57867_2839 protein</fullName>
    </submittedName>
</protein>
<dbReference type="AlphaFoldDB" id="A0A485KCP8"/>
<gene>
    <name evidence="2" type="primary">Aste57867_2839</name>
    <name evidence="1" type="ORF">As57867_002831</name>
    <name evidence="2" type="ORF">ASTE57867_2839</name>
</gene>